<evidence type="ECO:0000259" key="1">
    <source>
        <dbReference type="Pfam" id="PF07238"/>
    </source>
</evidence>
<dbReference type="AlphaFoldDB" id="A0A9X1RIT0"/>
<keyword evidence="4" id="KW-1185">Reference proteome</keyword>
<proteinExistence type="predicted"/>
<dbReference type="Pfam" id="PF07238">
    <property type="entry name" value="PilZ"/>
    <property type="match status" value="1"/>
</dbReference>
<protein>
    <submittedName>
        <fullName evidence="2">PilZ domain-containing protein</fullName>
    </submittedName>
</protein>
<dbReference type="Proteomes" id="UP001139012">
    <property type="component" value="Unassembled WGS sequence"/>
</dbReference>
<dbReference type="SUPFAM" id="SSF141371">
    <property type="entry name" value="PilZ domain-like"/>
    <property type="match status" value="1"/>
</dbReference>
<name>A0A9X1RIT0_9BRAD</name>
<dbReference type="Proteomes" id="UP001139054">
    <property type="component" value="Unassembled WGS sequence"/>
</dbReference>
<dbReference type="EMBL" id="JAKLUA010000039">
    <property type="protein sequence ID" value="MCG2673219.1"/>
    <property type="molecule type" value="Genomic_DNA"/>
</dbReference>
<evidence type="ECO:0000313" key="5">
    <source>
        <dbReference type="Proteomes" id="UP001139054"/>
    </source>
</evidence>
<dbReference type="GO" id="GO:0035438">
    <property type="term" value="F:cyclic-di-GMP binding"/>
    <property type="evidence" value="ECO:0007669"/>
    <property type="project" value="InterPro"/>
</dbReference>
<accession>A0A9X1RIT0</accession>
<comment type="caution">
    <text evidence="2">The sequence shown here is derived from an EMBL/GenBank/DDBJ whole genome shotgun (WGS) entry which is preliminary data.</text>
</comment>
<feature type="domain" description="PilZ" evidence="1">
    <location>
        <begin position="4"/>
        <end position="80"/>
    </location>
</feature>
<dbReference type="InterPro" id="IPR009875">
    <property type="entry name" value="PilZ_domain"/>
</dbReference>
<evidence type="ECO:0000313" key="2">
    <source>
        <dbReference type="EMBL" id="MCG2632450.1"/>
    </source>
</evidence>
<dbReference type="Gene3D" id="2.40.10.220">
    <property type="entry name" value="predicted glycosyltransferase like domains"/>
    <property type="match status" value="1"/>
</dbReference>
<evidence type="ECO:0000313" key="4">
    <source>
        <dbReference type="Proteomes" id="UP001139012"/>
    </source>
</evidence>
<dbReference type="EMBL" id="JAKLTY010000042">
    <property type="protein sequence ID" value="MCG2632450.1"/>
    <property type="molecule type" value="Genomic_DNA"/>
</dbReference>
<sequence length="89" mass="9993">MEKRHVRRRRVFKAAMIEFPGGAFSCVVRDLSDCGANLDVPSQIGIPHEFMLSIPTAQLHRLCRAVWRSDKRIGIAFDSAESSCFQLSA</sequence>
<reference evidence="2" key="1">
    <citation type="submission" date="2022-01" db="EMBL/GenBank/DDBJ databases">
        <title>Genome sequnece data of strain Bradyrhizobium sp. nov.</title>
        <authorList>
            <person name="Zhang J."/>
        </authorList>
    </citation>
    <scope>NUCLEOTIDE SEQUENCE</scope>
    <source>
        <strain evidence="3">WYCCWR 12774</strain>
        <strain evidence="2">WYCCWR 13023</strain>
    </source>
</reference>
<organism evidence="2 5">
    <name type="scientific">Bradyrhizobium zhengyangense</name>
    <dbReference type="NCBI Taxonomy" id="2911009"/>
    <lineage>
        <taxon>Bacteria</taxon>
        <taxon>Pseudomonadati</taxon>
        <taxon>Pseudomonadota</taxon>
        <taxon>Alphaproteobacteria</taxon>
        <taxon>Hyphomicrobiales</taxon>
        <taxon>Nitrobacteraceae</taxon>
        <taxon>Bradyrhizobium</taxon>
    </lineage>
</organism>
<gene>
    <name evidence="3" type="ORF">L6637_40720</name>
    <name evidence="2" type="ORF">L6654_38215</name>
</gene>
<evidence type="ECO:0000313" key="3">
    <source>
        <dbReference type="EMBL" id="MCG2673219.1"/>
    </source>
</evidence>